<evidence type="ECO:0000313" key="3">
    <source>
        <dbReference type="Proteomes" id="UP000273982"/>
    </source>
</evidence>
<feature type="domain" description="Methyltransferase" evidence="1">
    <location>
        <begin position="21"/>
        <end position="127"/>
    </location>
</feature>
<gene>
    <name evidence="2" type="ORF">EHO51_13590</name>
</gene>
<dbReference type="PANTHER" id="PTHR42912">
    <property type="entry name" value="METHYLTRANSFERASE"/>
    <property type="match status" value="1"/>
</dbReference>
<keyword evidence="2" id="KW-0808">Transferase</keyword>
<dbReference type="KEGG" id="mros:EHO51_13590"/>
<dbReference type="GO" id="GO:0032259">
    <property type="term" value="P:methylation"/>
    <property type="evidence" value="ECO:0007669"/>
    <property type="project" value="UniProtKB-KW"/>
</dbReference>
<dbReference type="InterPro" id="IPR025714">
    <property type="entry name" value="Methyltranfer_dom"/>
</dbReference>
<dbReference type="Gene3D" id="3.40.50.150">
    <property type="entry name" value="Vaccinia Virus protein VP39"/>
    <property type="match status" value="1"/>
</dbReference>
<dbReference type="EMBL" id="CP034086">
    <property type="protein sequence ID" value="AZG78642.1"/>
    <property type="molecule type" value="Genomic_DNA"/>
</dbReference>
<dbReference type="Pfam" id="PF13847">
    <property type="entry name" value="Methyltransf_31"/>
    <property type="match status" value="1"/>
</dbReference>
<dbReference type="InterPro" id="IPR050508">
    <property type="entry name" value="Methyltransf_Superfamily"/>
</dbReference>
<evidence type="ECO:0000259" key="1">
    <source>
        <dbReference type="Pfam" id="PF13847"/>
    </source>
</evidence>
<protein>
    <submittedName>
        <fullName evidence="2">Methyltransferase domain-containing protein</fullName>
    </submittedName>
</protein>
<dbReference type="CDD" id="cd02440">
    <property type="entry name" value="AdoMet_MTases"/>
    <property type="match status" value="1"/>
</dbReference>
<name>A0A3G8MBV4_9HYPH</name>
<sequence>MNETPFFKRYKQETWDALQISGNSKILDVACGVGFDVIGLARRFPRADVFGLDSAHGFLGLARERARGLSNALFVGGDSRNLPFGDRVFDGVRIDRSLQHISAPIEALREMVRVTRKGGRIVVAEPDWGTYFVYNGKLETGAKMARLWEKSFANPYIGREIGVLLQKCGVENIGCRGHALVVRSLDAAEIIFDLTRVTENCVSAGVLTRDEAEDWSSASKAASQSGAFLACLNLMLWDGSIPD</sequence>
<dbReference type="Proteomes" id="UP000273982">
    <property type="component" value="Chromosome"/>
</dbReference>
<dbReference type="AlphaFoldDB" id="A0A3G8MBV4"/>
<keyword evidence="2" id="KW-0489">Methyltransferase</keyword>
<dbReference type="GO" id="GO:0008168">
    <property type="term" value="F:methyltransferase activity"/>
    <property type="evidence" value="ECO:0007669"/>
    <property type="project" value="UniProtKB-KW"/>
</dbReference>
<evidence type="ECO:0000313" key="2">
    <source>
        <dbReference type="EMBL" id="AZG78642.1"/>
    </source>
</evidence>
<dbReference type="InterPro" id="IPR029063">
    <property type="entry name" value="SAM-dependent_MTases_sf"/>
</dbReference>
<reference evidence="2 3" key="1">
    <citation type="submission" date="2018-11" db="EMBL/GenBank/DDBJ databases">
        <title>Genome squencing of methanotrophic bacteria isolated from alkaline groundwater in Korea.</title>
        <authorList>
            <person name="Nguyen L.N."/>
        </authorList>
    </citation>
    <scope>NUCLEOTIDE SEQUENCE [LARGE SCALE GENOMIC DNA]</scope>
    <source>
        <strain evidence="2 3">GW6</strain>
    </source>
</reference>
<dbReference type="SUPFAM" id="SSF53335">
    <property type="entry name" value="S-adenosyl-L-methionine-dependent methyltransferases"/>
    <property type="match status" value="1"/>
</dbReference>
<accession>A0A3G8MBV4</accession>
<proteinExistence type="predicted"/>
<organism evidence="2 3">
    <name type="scientific">Methylocystis rosea</name>
    <dbReference type="NCBI Taxonomy" id="173366"/>
    <lineage>
        <taxon>Bacteria</taxon>
        <taxon>Pseudomonadati</taxon>
        <taxon>Pseudomonadota</taxon>
        <taxon>Alphaproteobacteria</taxon>
        <taxon>Hyphomicrobiales</taxon>
        <taxon>Methylocystaceae</taxon>
        <taxon>Methylocystis</taxon>
    </lineage>
</organism>